<evidence type="ECO:0000259" key="3">
    <source>
        <dbReference type="Pfam" id="PF13649"/>
    </source>
</evidence>
<sequence length="282" mass="31884">MKSLKWICPHCKKPLDTYSKTLRCENNHCFDIAKQGYVNLLPVNQKSSRNPGDDEKMLLARSAFLGGNHFQTLQDAMTQSLRQYFDQQDMKEGFILDCGCGEGHYQRILSAALGSAFHIIGIDIAKKGIKLAAAKTKKSDWTDFAVASSANIPLPDKSCTAVYSIFSPIQPREIHRILKEEACFLRVLPGPHHLYEIKKKIYREAQLHNAPKALEGLSVVVEKSVKFNMHFDMEDTYSNLISMTPFAWEAEQRGSEKSLFKAGDRITADFNIQIMKPTPIQE</sequence>
<dbReference type="CDD" id="cd02440">
    <property type="entry name" value="AdoMet_MTases"/>
    <property type="match status" value="1"/>
</dbReference>
<accession>A0A5C1QQR6</accession>
<dbReference type="Pfam" id="PF13649">
    <property type="entry name" value="Methyltransf_25"/>
    <property type="match status" value="1"/>
</dbReference>
<feature type="binding site" evidence="1">
    <location>
        <position position="24"/>
    </location>
    <ligand>
        <name>Zn(2+)</name>
        <dbReference type="ChEBI" id="CHEBI:29105"/>
    </ligand>
</feature>
<name>A0A5C1QQR6_9SPIO</name>
<feature type="domain" description="23S rRNA (guanine(745)-N(1))-methyltransferase N-terminal" evidence="4">
    <location>
        <begin position="7"/>
        <end position="49"/>
    </location>
</feature>
<dbReference type="Pfam" id="PF21302">
    <property type="entry name" value="Zn_ribbon_RlmA"/>
    <property type="match status" value="1"/>
</dbReference>
<dbReference type="Gene3D" id="3.40.50.150">
    <property type="entry name" value="Vaccinia Virus protein VP39"/>
    <property type="match status" value="1"/>
</dbReference>
<feature type="binding site" evidence="1">
    <location>
        <position position="11"/>
    </location>
    <ligand>
        <name>Zn(2+)</name>
        <dbReference type="ChEBI" id="CHEBI:29105"/>
    </ligand>
</feature>
<dbReference type="PIRSF" id="PIRSF018249">
    <property type="entry name" value="MyrA_prd"/>
    <property type="match status" value="1"/>
</dbReference>
<keyword evidence="1" id="KW-0862">Zinc</keyword>
<dbReference type="Proteomes" id="UP000324209">
    <property type="component" value="Chromosome"/>
</dbReference>
<feature type="binding site" evidence="2">
    <location>
        <position position="193"/>
    </location>
    <ligand>
        <name>S-adenosyl-L-methionine</name>
        <dbReference type="ChEBI" id="CHEBI:59789"/>
    </ligand>
</feature>
<dbReference type="InterPro" id="IPR016718">
    <property type="entry name" value="rRNA_m1G-MeTrfase_A_prd"/>
</dbReference>
<keyword evidence="1" id="KW-0479">Metal-binding</keyword>
<evidence type="ECO:0000256" key="2">
    <source>
        <dbReference type="PIRSR" id="PIRSR018249-2"/>
    </source>
</evidence>
<organism evidence="5 6">
    <name type="scientific">Oceanispirochaeta crateris</name>
    <dbReference type="NCBI Taxonomy" id="2518645"/>
    <lineage>
        <taxon>Bacteria</taxon>
        <taxon>Pseudomonadati</taxon>
        <taxon>Spirochaetota</taxon>
        <taxon>Spirochaetia</taxon>
        <taxon>Spirochaetales</taxon>
        <taxon>Spirochaetaceae</taxon>
        <taxon>Oceanispirochaeta</taxon>
    </lineage>
</organism>
<keyword evidence="2" id="KW-0949">S-adenosyl-L-methionine</keyword>
<keyword evidence="6" id="KW-1185">Reference proteome</keyword>
<reference evidence="5 6" key="1">
    <citation type="submission" date="2019-02" db="EMBL/GenBank/DDBJ databases">
        <title>Complete Genome Sequence and Methylome Analysis of free living Spirochaetas.</title>
        <authorList>
            <person name="Fomenkov A."/>
            <person name="Dubinina G."/>
            <person name="Leshcheva N."/>
            <person name="Mikheeva N."/>
            <person name="Grabovich M."/>
            <person name="Vincze T."/>
            <person name="Roberts R.J."/>
        </authorList>
    </citation>
    <scope>NUCLEOTIDE SEQUENCE [LARGE SCALE GENOMIC DNA]</scope>
    <source>
        <strain evidence="5 6">K2</strain>
    </source>
</reference>
<proteinExistence type="predicted"/>
<dbReference type="InterPro" id="IPR041698">
    <property type="entry name" value="Methyltransf_25"/>
</dbReference>
<dbReference type="KEGG" id="ock:EXM22_13280"/>
<dbReference type="InterPro" id="IPR048647">
    <property type="entry name" value="RlmA_N"/>
</dbReference>
<dbReference type="InterPro" id="IPR029063">
    <property type="entry name" value="SAM-dependent_MTases_sf"/>
</dbReference>
<feature type="binding site" evidence="2">
    <location>
        <begin position="102"/>
        <end position="103"/>
    </location>
    <ligand>
        <name>S-adenosyl-L-methionine</name>
        <dbReference type="ChEBI" id="CHEBI:59789"/>
    </ligand>
</feature>
<dbReference type="AlphaFoldDB" id="A0A5C1QQR6"/>
<dbReference type="GO" id="GO:0032259">
    <property type="term" value="P:methylation"/>
    <property type="evidence" value="ECO:0007669"/>
    <property type="project" value="UniProtKB-KW"/>
</dbReference>
<evidence type="ECO:0000256" key="1">
    <source>
        <dbReference type="PIRSR" id="PIRSR018249-1"/>
    </source>
</evidence>
<protein>
    <submittedName>
        <fullName evidence="5">Methyltransferase domain-containing protein</fullName>
    </submittedName>
</protein>
<dbReference type="OrthoDB" id="9811589at2"/>
<dbReference type="GO" id="GO:0008168">
    <property type="term" value="F:methyltransferase activity"/>
    <property type="evidence" value="ECO:0007669"/>
    <property type="project" value="UniProtKB-KW"/>
</dbReference>
<dbReference type="RefSeq" id="WP_149486995.1">
    <property type="nucleotide sequence ID" value="NZ_CP036150.1"/>
</dbReference>
<feature type="binding site" evidence="1">
    <location>
        <position position="28"/>
    </location>
    <ligand>
        <name>Zn(2+)</name>
        <dbReference type="ChEBI" id="CHEBI:29105"/>
    </ligand>
</feature>
<evidence type="ECO:0000313" key="5">
    <source>
        <dbReference type="EMBL" id="QEN08916.1"/>
    </source>
</evidence>
<feature type="binding site" evidence="2">
    <location>
        <position position="70"/>
    </location>
    <ligand>
        <name>S-adenosyl-L-methionine</name>
        <dbReference type="ChEBI" id="CHEBI:59789"/>
    </ligand>
</feature>
<dbReference type="SUPFAM" id="SSF53335">
    <property type="entry name" value="S-adenosyl-L-methionine-dependent methyltransferases"/>
    <property type="match status" value="1"/>
</dbReference>
<gene>
    <name evidence="5" type="ORF">EXM22_13280</name>
</gene>
<feature type="binding site" evidence="1">
    <location>
        <position position="8"/>
    </location>
    <ligand>
        <name>Zn(2+)</name>
        <dbReference type="ChEBI" id="CHEBI:29105"/>
    </ligand>
</feature>
<dbReference type="EMBL" id="CP036150">
    <property type="protein sequence ID" value="QEN08916.1"/>
    <property type="molecule type" value="Genomic_DNA"/>
</dbReference>
<evidence type="ECO:0000259" key="4">
    <source>
        <dbReference type="Pfam" id="PF21302"/>
    </source>
</evidence>
<keyword evidence="5" id="KW-0489">Methyltransferase</keyword>
<evidence type="ECO:0000313" key="6">
    <source>
        <dbReference type="Proteomes" id="UP000324209"/>
    </source>
</evidence>
<feature type="domain" description="Methyltransferase" evidence="3">
    <location>
        <begin position="95"/>
        <end position="181"/>
    </location>
</feature>
<dbReference type="GO" id="GO:0046872">
    <property type="term" value="F:metal ion binding"/>
    <property type="evidence" value="ECO:0007669"/>
    <property type="project" value="UniProtKB-KW"/>
</dbReference>
<keyword evidence="5" id="KW-0808">Transferase</keyword>